<feature type="domain" description="ATP-dependent DNA ligase family profile" evidence="14">
    <location>
        <begin position="333"/>
        <end position="471"/>
    </location>
</feature>
<dbReference type="GO" id="GO:0006310">
    <property type="term" value="P:DNA recombination"/>
    <property type="evidence" value="ECO:0007669"/>
    <property type="project" value="UniProtKB-KW"/>
</dbReference>
<evidence type="ECO:0000313" key="16">
    <source>
        <dbReference type="Proteomes" id="UP000034637"/>
    </source>
</evidence>
<organism evidence="15 16">
    <name type="scientific">Candidatus Amesbacteria bacterium GW2011_GWA1_48_9</name>
    <dbReference type="NCBI Taxonomy" id="1618355"/>
    <lineage>
        <taxon>Bacteria</taxon>
        <taxon>Candidatus Amesiibacteriota</taxon>
    </lineage>
</organism>
<evidence type="ECO:0000313" key="15">
    <source>
        <dbReference type="EMBL" id="KKW00134.1"/>
    </source>
</evidence>
<evidence type="ECO:0000256" key="12">
    <source>
        <dbReference type="RuleBase" id="RU000617"/>
    </source>
</evidence>
<dbReference type="SUPFAM" id="SSF117018">
    <property type="entry name" value="ATP-dependent DNA ligase DNA-binding domain"/>
    <property type="match status" value="1"/>
</dbReference>
<dbReference type="Gene3D" id="1.10.3260.10">
    <property type="entry name" value="DNA ligase, ATP-dependent, N-terminal domain"/>
    <property type="match status" value="1"/>
</dbReference>
<keyword evidence="7 12" id="KW-0067">ATP-binding</keyword>
<evidence type="ECO:0000256" key="4">
    <source>
        <dbReference type="ARBA" id="ARBA00022705"/>
    </source>
</evidence>
<comment type="caution">
    <text evidence="15">The sequence shown here is derived from an EMBL/GenBank/DDBJ whole genome shotgun (WGS) entry which is preliminary data.</text>
</comment>
<comment type="similarity">
    <text evidence="1 13">Belongs to the ATP-dependent DNA ligase family.</text>
</comment>
<dbReference type="InterPro" id="IPR036599">
    <property type="entry name" value="DNA_ligase_N_sf"/>
</dbReference>
<accession>A0A0G1Y0T7</accession>
<dbReference type="EC" id="6.5.1.1" evidence="12"/>
<dbReference type="Pfam" id="PF04679">
    <property type="entry name" value="DNA_ligase_A_C"/>
    <property type="match status" value="1"/>
</dbReference>
<dbReference type="Pfam" id="PF04675">
    <property type="entry name" value="DNA_ligase_A_N"/>
    <property type="match status" value="1"/>
</dbReference>
<dbReference type="GO" id="GO:0071897">
    <property type="term" value="P:DNA biosynthetic process"/>
    <property type="evidence" value="ECO:0007669"/>
    <property type="project" value="InterPro"/>
</dbReference>
<keyword evidence="9 12" id="KW-0234">DNA repair</keyword>
<dbReference type="Gene3D" id="2.40.50.140">
    <property type="entry name" value="Nucleic acid-binding proteins"/>
    <property type="match status" value="1"/>
</dbReference>
<evidence type="ECO:0000256" key="8">
    <source>
        <dbReference type="ARBA" id="ARBA00023172"/>
    </source>
</evidence>
<dbReference type="PANTHER" id="PTHR45674:SF4">
    <property type="entry name" value="DNA LIGASE 1"/>
    <property type="match status" value="1"/>
</dbReference>
<dbReference type="InterPro" id="IPR012340">
    <property type="entry name" value="NA-bd_OB-fold"/>
</dbReference>
<comment type="catalytic activity">
    <reaction evidence="11 12">
        <text>ATP + (deoxyribonucleotide)n-3'-hydroxyl + 5'-phospho-(deoxyribonucleotide)m = (deoxyribonucleotide)n+m + AMP + diphosphate.</text>
        <dbReference type="EC" id="6.5.1.1"/>
    </reaction>
</comment>
<dbReference type="PROSITE" id="PS00333">
    <property type="entry name" value="DNA_LIGASE_A2"/>
    <property type="match status" value="1"/>
</dbReference>
<keyword evidence="8 12" id="KW-0233">DNA recombination</keyword>
<dbReference type="Proteomes" id="UP000034637">
    <property type="component" value="Unassembled WGS sequence"/>
</dbReference>
<evidence type="ECO:0000256" key="1">
    <source>
        <dbReference type="ARBA" id="ARBA00007572"/>
    </source>
</evidence>
<evidence type="ECO:0000259" key="14">
    <source>
        <dbReference type="PROSITE" id="PS50160"/>
    </source>
</evidence>
<keyword evidence="5 12" id="KW-0547">Nucleotide-binding</keyword>
<dbReference type="NCBIfam" id="TIGR00574">
    <property type="entry name" value="dnl1"/>
    <property type="match status" value="1"/>
</dbReference>
<evidence type="ECO:0000256" key="5">
    <source>
        <dbReference type="ARBA" id="ARBA00022741"/>
    </source>
</evidence>
<dbReference type="Pfam" id="PF01068">
    <property type="entry name" value="DNA_ligase_A_M"/>
    <property type="match status" value="1"/>
</dbReference>
<dbReference type="SUPFAM" id="SSF56091">
    <property type="entry name" value="DNA ligase/mRNA capping enzyme, catalytic domain"/>
    <property type="match status" value="1"/>
</dbReference>
<gene>
    <name evidence="15" type="ORF">UY33_C0015G0021</name>
</gene>
<keyword evidence="4" id="KW-0235">DNA replication</keyword>
<dbReference type="EMBL" id="LCPP01000015">
    <property type="protein sequence ID" value="KKW00134.1"/>
    <property type="molecule type" value="Genomic_DNA"/>
</dbReference>
<dbReference type="SUPFAM" id="SSF50249">
    <property type="entry name" value="Nucleic acid-binding proteins"/>
    <property type="match status" value="1"/>
</dbReference>
<reference evidence="15 16" key="1">
    <citation type="journal article" date="2015" name="Nature">
        <title>rRNA introns, odd ribosomes, and small enigmatic genomes across a large radiation of phyla.</title>
        <authorList>
            <person name="Brown C.T."/>
            <person name="Hug L.A."/>
            <person name="Thomas B.C."/>
            <person name="Sharon I."/>
            <person name="Castelle C.J."/>
            <person name="Singh A."/>
            <person name="Wilkins M.J."/>
            <person name="Williams K.H."/>
            <person name="Banfield J.F."/>
        </authorList>
    </citation>
    <scope>NUCLEOTIDE SEQUENCE [LARGE SCALE GENOMIC DNA]</scope>
</reference>
<dbReference type="PANTHER" id="PTHR45674">
    <property type="entry name" value="DNA LIGASE 1/3 FAMILY MEMBER"/>
    <property type="match status" value="1"/>
</dbReference>
<dbReference type="InterPro" id="IPR012308">
    <property type="entry name" value="DNA_ligase_ATP-dep_N"/>
</dbReference>
<proteinExistence type="inferred from homology"/>
<evidence type="ECO:0000256" key="10">
    <source>
        <dbReference type="ARBA" id="ARBA00023306"/>
    </source>
</evidence>
<dbReference type="InterPro" id="IPR050191">
    <property type="entry name" value="ATP-dep_DNA_ligase"/>
</dbReference>
<evidence type="ECO:0000256" key="2">
    <source>
        <dbReference type="ARBA" id="ARBA00022598"/>
    </source>
</evidence>
<dbReference type="GO" id="GO:0003910">
    <property type="term" value="F:DNA ligase (ATP) activity"/>
    <property type="evidence" value="ECO:0007669"/>
    <property type="project" value="UniProtKB-EC"/>
</dbReference>
<evidence type="ECO:0000256" key="3">
    <source>
        <dbReference type="ARBA" id="ARBA00022618"/>
    </source>
</evidence>
<dbReference type="PROSITE" id="PS50160">
    <property type="entry name" value="DNA_LIGASE_A3"/>
    <property type="match status" value="1"/>
</dbReference>
<dbReference type="GO" id="GO:0006273">
    <property type="term" value="P:lagging strand elongation"/>
    <property type="evidence" value="ECO:0007669"/>
    <property type="project" value="TreeGrafter"/>
</dbReference>
<dbReference type="InterPro" id="IPR000977">
    <property type="entry name" value="DNA_ligase_ATP-dep"/>
</dbReference>
<dbReference type="AlphaFoldDB" id="A0A0G1Y0T7"/>
<keyword evidence="2 12" id="KW-0436">Ligase</keyword>
<keyword evidence="6 12" id="KW-0227">DNA damage</keyword>
<evidence type="ECO:0000256" key="11">
    <source>
        <dbReference type="ARBA" id="ARBA00034003"/>
    </source>
</evidence>
<dbReference type="GO" id="GO:0003677">
    <property type="term" value="F:DNA binding"/>
    <property type="evidence" value="ECO:0007669"/>
    <property type="project" value="InterPro"/>
</dbReference>
<dbReference type="GO" id="GO:0051301">
    <property type="term" value="P:cell division"/>
    <property type="evidence" value="ECO:0007669"/>
    <property type="project" value="UniProtKB-KW"/>
</dbReference>
<dbReference type="GO" id="GO:0006281">
    <property type="term" value="P:DNA repair"/>
    <property type="evidence" value="ECO:0007669"/>
    <property type="project" value="UniProtKB-KW"/>
</dbReference>
<evidence type="ECO:0000256" key="13">
    <source>
        <dbReference type="RuleBase" id="RU004196"/>
    </source>
</evidence>
<keyword evidence="3" id="KW-0132">Cell division</keyword>
<dbReference type="InterPro" id="IPR016059">
    <property type="entry name" value="DNA_ligase_ATP-dep_CS"/>
</dbReference>
<sequence>MTGYNRGMTFGELGKYLEKLEGVSSRLEMTRMLAKLFSEVSPNEGRLVAYLVQGRLGPAYANPNFGVADKMMVRALGEGAGELFRKLGDLGLAAEKLSGEASAARANHKLNSNVQIQNVYLKLTEIAEVGGKGSQEKKQELIGDLLQQMDPVSAKYAVKIILGKLRVGFSDMTVLDSLSWMVAGDKSLRPTVEAIYNVRADLGEVVELIKKHKTGPEIKKLQVTPRTGTPVLMARAERATAAGEIWKRNKSCAVEYKLDGIRIQAHCVKGKVVLFSRGLENVTEMYPDVVKGLTKQIRKECIIEGEMIAEDGEGNFLPFQQTAQRKRKYRVEEMSKKIPLVFYLFDVLAVEGKDVMREGNEKRRVILEGLVKTGGGRQTVRLIWRKTAKSAEEIDKYFEEAIARGTEGIVAKKLDGIYQAGSRDFNWIKYKKSYDASTLADTTDVLVMGYDSGQGKRAGFGMGAFLGGVYDKKTGKYYTVGKIGSGPSDEEWESLEKELRKYIVDRKPEEYSVKKQAECDYWVRPKFVVEVKADELSASTAMHSSGFGFRFPRFVKLRDKQPEDVTSLSEIERLYKMQKRK</sequence>
<dbReference type="InterPro" id="IPR012309">
    <property type="entry name" value="DNA_ligase_ATP-dep_C"/>
</dbReference>
<name>A0A0G1Y0T7_9BACT</name>
<keyword evidence="10" id="KW-0131">Cell cycle</keyword>
<evidence type="ECO:0000256" key="7">
    <source>
        <dbReference type="ARBA" id="ARBA00022840"/>
    </source>
</evidence>
<dbReference type="InterPro" id="IPR012310">
    <property type="entry name" value="DNA_ligase_ATP-dep_cent"/>
</dbReference>
<evidence type="ECO:0000256" key="9">
    <source>
        <dbReference type="ARBA" id="ARBA00023204"/>
    </source>
</evidence>
<protein>
    <recommendedName>
        <fullName evidence="12">DNA ligase</fullName>
        <ecNumber evidence="12">6.5.1.1</ecNumber>
    </recommendedName>
</protein>
<dbReference type="Gene3D" id="3.30.470.30">
    <property type="entry name" value="DNA ligase/mRNA capping enzyme"/>
    <property type="match status" value="1"/>
</dbReference>
<evidence type="ECO:0000256" key="6">
    <source>
        <dbReference type="ARBA" id="ARBA00022763"/>
    </source>
</evidence>
<dbReference type="GO" id="GO:0005524">
    <property type="term" value="F:ATP binding"/>
    <property type="evidence" value="ECO:0007669"/>
    <property type="project" value="UniProtKB-KW"/>
</dbReference>
<dbReference type="PROSITE" id="PS00697">
    <property type="entry name" value="DNA_LIGASE_A1"/>
    <property type="match status" value="1"/>
</dbReference>
<dbReference type="CDD" id="cd07901">
    <property type="entry name" value="Adenylation_DNA_ligase_Arch_LigB"/>
    <property type="match status" value="1"/>
</dbReference>